<reference evidence="1" key="1">
    <citation type="journal article" date="2015" name="Nature">
        <title>Complex archaea that bridge the gap between prokaryotes and eukaryotes.</title>
        <authorList>
            <person name="Spang A."/>
            <person name="Saw J.H."/>
            <person name="Jorgensen S.L."/>
            <person name="Zaremba-Niedzwiedzka K."/>
            <person name="Martijn J."/>
            <person name="Lind A.E."/>
            <person name="van Eijk R."/>
            <person name="Schleper C."/>
            <person name="Guy L."/>
            <person name="Ettema T.J."/>
        </authorList>
    </citation>
    <scope>NUCLEOTIDE SEQUENCE</scope>
</reference>
<organism evidence="1">
    <name type="scientific">marine sediment metagenome</name>
    <dbReference type="NCBI Taxonomy" id="412755"/>
    <lineage>
        <taxon>unclassified sequences</taxon>
        <taxon>metagenomes</taxon>
        <taxon>ecological metagenomes</taxon>
    </lineage>
</organism>
<comment type="caution">
    <text evidence="1">The sequence shown here is derived from an EMBL/GenBank/DDBJ whole genome shotgun (WGS) entry which is preliminary data.</text>
</comment>
<proteinExistence type="predicted"/>
<protein>
    <submittedName>
        <fullName evidence="1">Uncharacterized protein</fullName>
    </submittedName>
</protein>
<evidence type="ECO:0000313" key="1">
    <source>
        <dbReference type="EMBL" id="KKM58598.1"/>
    </source>
</evidence>
<dbReference type="EMBL" id="LAZR01011815">
    <property type="protein sequence ID" value="KKM58598.1"/>
    <property type="molecule type" value="Genomic_DNA"/>
</dbReference>
<accession>A0A0F9LRN2</accession>
<gene>
    <name evidence="1" type="ORF">LCGC14_1549160</name>
</gene>
<name>A0A0F9LRN2_9ZZZZ</name>
<dbReference type="AlphaFoldDB" id="A0A0F9LRN2"/>
<sequence>MKKIFNIIPGLGSLMGHGYDATAILDKVAADLAAQVPTLEFVNSEGWKVIQKKYKSEIINEMKRRIIYLSTNTEKNKDEIQHTSNIIAACDLLLDLTNRVIRAHQEALKTLTKTQGTAGGEQPKDPRS</sequence>